<evidence type="ECO:0000313" key="2">
    <source>
        <dbReference type="Proteomes" id="UP000003480"/>
    </source>
</evidence>
<dbReference type="EMBL" id="CAIJ01000103">
    <property type="protein sequence ID" value="CCI01352.1"/>
    <property type="molecule type" value="Genomic_DNA"/>
</dbReference>
<gene>
    <name evidence="1" type="ORF">MICAC_1910001</name>
</gene>
<dbReference type="RefSeq" id="WP_002766603.1">
    <property type="nucleotide sequence ID" value="NZ_HE972954.1"/>
</dbReference>
<organism evidence="1 2">
    <name type="scientific">Microcystis aeruginosa PCC 9443</name>
    <dbReference type="NCBI Taxonomy" id="1160281"/>
    <lineage>
        <taxon>Bacteria</taxon>
        <taxon>Bacillati</taxon>
        <taxon>Cyanobacteriota</taxon>
        <taxon>Cyanophyceae</taxon>
        <taxon>Oscillatoriophycideae</taxon>
        <taxon>Chroococcales</taxon>
        <taxon>Microcystaceae</taxon>
        <taxon>Microcystis</taxon>
    </lineage>
</organism>
<dbReference type="HOGENOM" id="CLU_1359095_0_0_3"/>
<sequence length="201" mass="22404">MKIINLVMMTFCFTLFLGWEAKNPKSLGIVVGVGQIAIAQVTHSPITTNKIPEPDLNTPPAVSATERMKNYPSKGEYVAFSLNAAMKQVKQTPANQNYRTLYPEVYNLGGINQIYGLVIDQTTKDIILVGKYNPEREPITLDDLAVALRSRFVHGKWPLVSIDPNGDLQQKLPQIVRFEGGIQQTQFGADFRLFGNCYANN</sequence>
<dbReference type="AlphaFoldDB" id="I4G091"/>
<comment type="caution">
    <text evidence="1">The sequence shown here is derived from an EMBL/GenBank/DDBJ whole genome shotgun (WGS) entry which is preliminary data.</text>
</comment>
<protein>
    <submittedName>
        <fullName evidence="1">Uncharacterized protein</fullName>
    </submittedName>
</protein>
<evidence type="ECO:0000313" key="1">
    <source>
        <dbReference type="EMBL" id="CCI01352.1"/>
    </source>
</evidence>
<accession>I4G091</accession>
<proteinExistence type="predicted"/>
<reference evidence="1 2" key="1">
    <citation type="submission" date="2012-04" db="EMBL/GenBank/DDBJ databases">
        <authorList>
            <person name="Genoscope - CEA"/>
        </authorList>
    </citation>
    <scope>NUCLEOTIDE SEQUENCE [LARGE SCALE GENOMIC DNA]</scope>
    <source>
        <strain evidence="1 2">9443</strain>
    </source>
</reference>
<name>I4G091_MICAE</name>
<dbReference type="Proteomes" id="UP000003480">
    <property type="component" value="Unassembled WGS sequence"/>
</dbReference>